<name>A0ABP8R2J6_9SPHI</name>
<evidence type="ECO:0000313" key="2">
    <source>
        <dbReference type="Proteomes" id="UP001500394"/>
    </source>
</evidence>
<reference evidence="2" key="1">
    <citation type="journal article" date="2019" name="Int. J. Syst. Evol. Microbiol.">
        <title>The Global Catalogue of Microorganisms (GCM) 10K type strain sequencing project: providing services to taxonomists for standard genome sequencing and annotation.</title>
        <authorList>
            <consortium name="The Broad Institute Genomics Platform"/>
            <consortium name="The Broad Institute Genome Sequencing Center for Infectious Disease"/>
            <person name="Wu L."/>
            <person name="Ma J."/>
        </authorList>
    </citation>
    <scope>NUCLEOTIDE SEQUENCE [LARGE SCALE GENOMIC DNA]</scope>
    <source>
        <strain evidence="2">JCM 17858</strain>
    </source>
</reference>
<comment type="caution">
    <text evidence="1">The sequence shown here is derived from an EMBL/GenBank/DDBJ whole genome shotgun (WGS) entry which is preliminary data.</text>
</comment>
<evidence type="ECO:0000313" key="1">
    <source>
        <dbReference type="EMBL" id="GAA4516482.1"/>
    </source>
</evidence>
<keyword evidence="2" id="KW-1185">Reference proteome</keyword>
<dbReference type="Gene3D" id="2.60.40.3620">
    <property type="match status" value="2"/>
</dbReference>
<dbReference type="RefSeq" id="WP_082021821.1">
    <property type="nucleotide sequence ID" value="NZ_BAABGR010000015.1"/>
</dbReference>
<evidence type="ECO:0008006" key="3">
    <source>
        <dbReference type="Google" id="ProtNLM"/>
    </source>
</evidence>
<accession>A0ABP8R2J6</accession>
<proteinExistence type="predicted"/>
<sequence>MKTVYNYLLASVCLLWVLVGCKKVEHAIPDEIVSFNESTPTAVQVGQKLKVGFLTNNVKSFDFSLVKDGTSILQEQIILSDNQKIIEKEFDIPLNEEYVGEAVLRVTYTAGGQNITKERPITLQESNPVMYVVGGSLGAGWDPTRASMMTVYDPDSKTKFEIFEYLTAEGGFKFLPTNIDWKGGYGKGSAAGSLMQDEEAENLTVSEDGFYRIRMDAEALTYEVLKINMGVIGDATPGGWDNDTDMAFEGGKGSYTWKVTIDLVPGKIKFRANDQWTINFGGDLNNLTQDGPDIEIASAGTYDITLQLTPGAYKAILEKK</sequence>
<dbReference type="CDD" id="cd12956">
    <property type="entry name" value="CBM_SusE-F_like"/>
    <property type="match status" value="1"/>
</dbReference>
<dbReference type="Proteomes" id="UP001500394">
    <property type="component" value="Unassembled WGS sequence"/>
</dbReference>
<dbReference type="EMBL" id="BAABGR010000015">
    <property type="protein sequence ID" value="GAA4516482.1"/>
    <property type="molecule type" value="Genomic_DNA"/>
</dbReference>
<gene>
    <name evidence="1" type="ORF">GCM10023173_15890</name>
</gene>
<organism evidence="1 2">
    <name type="scientific">Sphingobacterium thermophilum</name>
    <dbReference type="NCBI Taxonomy" id="768534"/>
    <lineage>
        <taxon>Bacteria</taxon>
        <taxon>Pseudomonadati</taxon>
        <taxon>Bacteroidota</taxon>
        <taxon>Sphingobacteriia</taxon>
        <taxon>Sphingobacteriales</taxon>
        <taxon>Sphingobacteriaceae</taxon>
        <taxon>Sphingobacterium</taxon>
    </lineage>
</organism>
<protein>
    <recommendedName>
        <fullName evidence="3">SusE outer membrane protein domain-containing protein</fullName>
    </recommendedName>
</protein>
<dbReference type="PROSITE" id="PS51257">
    <property type="entry name" value="PROKAR_LIPOPROTEIN"/>
    <property type="match status" value="1"/>
</dbReference>